<proteinExistence type="predicted"/>
<reference evidence="1 2" key="1">
    <citation type="submission" date="2015-12" db="EMBL/GenBank/DDBJ databases">
        <title>Genome sequence of Oceanibaculum pacificum MCCC 1A02656.</title>
        <authorList>
            <person name="Lu L."/>
            <person name="Lai Q."/>
            <person name="Shao Z."/>
            <person name="Qian P."/>
        </authorList>
    </citation>
    <scope>NUCLEOTIDE SEQUENCE [LARGE SCALE GENOMIC DNA]</scope>
    <source>
        <strain evidence="1 2">MCCC 1A02656</strain>
    </source>
</reference>
<organism evidence="1 2">
    <name type="scientific">Oceanibaculum pacificum</name>
    <dbReference type="NCBI Taxonomy" id="580166"/>
    <lineage>
        <taxon>Bacteria</taxon>
        <taxon>Pseudomonadati</taxon>
        <taxon>Pseudomonadota</taxon>
        <taxon>Alphaproteobacteria</taxon>
        <taxon>Rhodospirillales</taxon>
        <taxon>Oceanibaculaceae</taxon>
        <taxon>Oceanibaculum</taxon>
    </lineage>
</organism>
<dbReference type="Proteomes" id="UP000076400">
    <property type="component" value="Unassembled WGS sequence"/>
</dbReference>
<evidence type="ECO:0008006" key="3">
    <source>
        <dbReference type="Google" id="ProtNLM"/>
    </source>
</evidence>
<evidence type="ECO:0000313" key="1">
    <source>
        <dbReference type="EMBL" id="KZD10528.1"/>
    </source>
</evidence>
<keyword evidence="2" id="KW-1185">Reference proteome</keyword>
<dbReference type="RefSeq" id="WP_067553799.1">
    <property type="nucleotide sequence ID" value="NZ_LPXN01000087.1"/>
</dbReference>
<dbReference type="STRING" id="580166.AUP43_18355"/>
<accession>A0A154WAG2</accession>
<evidence type="ECO:0000313" key="2">
    <source>
        <dbReference type="Proteomes" id="UP000076400"/>
    </source>
</evidence>
<dbReference type="AlphaFoldDB" id="A0A154WAG2"/>
<protein>
    <recommendedName>
        <fullName evidence="3">Nif11 domain-containing protein</fullName>
    </recommendedName>
</protein>
<name>A0A154WAG2_9PROT</name>
<dbReference type="EMBL" id="LPXN01000087">
    <property type="protein sequence ID" value="KZD10528.1"/>
    <property type="molecule type" value="Genomic_DNA"/>
</dbReference>
<sequence length="96" mass="9918">MTSQAYEQLKSIVASNPAHKQKLAGVTEIGDAAEALAGIAAANGISITAEQIKQQMAAGSEGRPDDALDDEALEAVSGGGSPYCMFTKGCYCFFTK</sequence>
<comment type="caution">
    <text evidence="1">The sequence shown here is derived from an EMBL/GenBank/DDBJ whole genome shotgun (WGS) entry which is preliminary data.</text>
</comment>
<gene>
    <name evidence="1" type="ORF">AUP43_18355</name>
</gene>